<evidence type="ECO:0000259" key="2">
    <source>
        <dbReference type="Pfam" id="PF19313"/>
    </source>
</evidence>
<dbReference type="Pfam" id="PF19313">
    <property type="entry name" value="DUF5916"/>
    <property type="match status" value="1"/>
</dbReference>
<proteinExistence type="predicted"/>
<keyword evidence="1" id="KW-0732">Signal</keyword>
<accession>A0ABW3IDD8</accession>
<feature type="chain" id="PRO_5046597133" evidence="1">
    <location>
        <begin position="21"/>
        <end position="814"/>
    </location>
</feature>
<dbReference type="CDD" id="cd09618">
    <property type="entry name" value="CBM9_like_2"/>
    <property type="match status" value="1"/>
</dbReference>
<dbReference type="RefSeq" id="WP_380736675.1">
    <property type="nucleotide sequence ID" value="NZ_JBHTJP010000032.1"/>
</dbReference>
<gene>
    <name evidence="3" type="ORF">ACFQ1G_02410</name>
</gene>
<dbReference type="InterPro" id="IPR045670">
    <property type="entry name" value="DUF5916"/>
</dbReference>
<evidence type="ECO:0000313" key="4">
    <source>
        <dbReference type="Proteomes" id="UP001597100"/>
    </source>
</evidence>
<feature type="domain" description="DUF5916" evidence="2">
    <location>
        <begin position="236"/>
        <end position="812"/>
    </location>
</feature>
<protein>
    <submittedName>
        <fullName evidence="3">DUF5916 domain-containing protein</fullName>
    </submittedName>
</protein>
<name>A0ABW3IDD8_9FLAO</name>
<keyword evidence="4" id="KW-1185">Reference proteome</keyword>
<evidence type="ECO:0000313" key="3">
    <source>
        <dbReference type="EMBL" id="MFD0975633.1"/>
    </source>
</evidence>
<feature type="signal peptide" evidence="1">
    <location>
        <begin position="1"/>
        <end position="20"/>
    </location>
</feature>
<organism evidence="3 4">
    <name type="scientific">Salinimicrobium gaetbulicola</name>
    <dbReference type="NCBI Taxonomy" id="999702"/>
    <lineage>
        <taxon>Bacteria</taxon>
        <taxon>Pseudomonadati</taxon>
        <taxon>Bacteroidota</taxon>
        <taxon>Flavobacteriia</taxon>
        <taxon>Flavobacteriales</taxon>
        <taxon>Flavobacteriaceae</taxon>
        <taxon>Salinimicrobium</taxon>
    </lineage>
</organism>
<comment type="caution">
    <text evidence="3">The sequence shown here is derived from an EMBL/GenBank/DDBJ whole genome shotgun (WGS) entry which is preliminary data.</text>
</comment>
<dbReference type="SUPFAM" id="SSF49344">
    <property type="entry name" value="CBD9-like"/>
    <property type="match status" value="1"/>
</dbReference>
<reference evidence="4" key="1">
    <citation type="journal article" date="2019" name="Int. J. Syst. Evol. Microbiol.">
        <title>The Global Catalogue of Microorganisms (GCM) 10K type strain sequencing project: providing services to taxonomists for standard genome sequencing and annotation.</title>
        <authorList>
            <consortium name="The Broad Institute Genomics Platform"/>
            <consortium name="The Broad Institute Genome Sequencing Center for Infectious Disease"/>
            <person name="Wu L."/>
            <person name="Ma J."/>
        </authorList>
    </citation>
    <scope>NUCLEOTIDE SEQUENCE [LARGE SCALE GENOMIC DNA]</scope>
    <source>
        <strain evidence="4">CCUG 60898</strain>
    </source>
</reference>
<evidence type="ECO:0000256" key="1">
    <source>
        <dbReference type="SAM" id="SignalP"/>
    </source>
</evidence>
<dbReference type="Proteomes" id="UP001597100">
    <property type="component" value="Unassembled WGS sequence"/>
</dbReference>
<dbReference type="Gene3D" id="2.60.40.1190">
    <property type="match status" value="1"/>
</dbReference>
<sequence length="814" mass="93821">MPSRFSIFLMIFLHSVSLFSQNDTYGKESKDYNAVRIKNAPKIDGIIDEQVWESVPVASDFVMIDPGDGTPAPPTHSTEVKIAYTDEAIYVAALLFDHEPKNIRREFAQRDNLPVADYFVFDLNTYNDGENQTRFVITAAGTLADAKMKGENEDYGYNVVWEGKVSIDERGWYAEMRIPYSALRFPDKKEQIWSTQFGRRINHLNETYVWSYIDKSVGKVTHYNGLLKGISDIDAPVRLSFYPYVSGQVENYDGDNDSKLSAGMDFKYGINDAFTLDATLIPDFGQTAYDEVKLNLGPFEQTFGENRAFFTEGTELFTKGDLFYSRRIGDQPTGYENAEEQLKENEELIENPDKTDLLNALKISGRTDSGLGIGFFNAVTQVEKARFRDTISGETREITTEPFANYNIFVLDQQFNQKSSISLINTNVTRNGHFRDGNVTGFLFDVFNKSSSFNFTGEAKMSNVNLPEENLTGFASVLDISRTKGKFRYGVRHEFANETYDINDLGLNFMNNYNNFFWKTSYRIFEPTGIFNDYRIQLFGNHLRRYDPDENVASNFGASFFGITTDRFAFGGSANYSTVFKDFFEPRRKNRYVEYPENAFLEGWISSDYRKRIAIDSRLEFNKYLGTAHNQVNFTASPRFRVNNRFLLIYSFGYSNEINRQSFVALEPREIVFGNRDMESIENSLQGTYNFSTKDALSLSFRNFWSTANFSDGDYSRLLQTGDLEAYDYEVTSENDPNAHFNIWNLDLSYQWRFAPGSEMILLYRNSILHLDDQSELLYTESLENLFQQPAKHTLSLRIVYYLDYNNIKNRFKG</sequence>
<dbReference type="EMBL" id="JBHTJP010000032">
    <property type="protein sequence ID" value="MFD0975633.1"/>
    <property type="molecule type" value="Genomic_DNA"/>
</dbReference>